<dbReference type="OrthoDB" id="786795at2759"/>
<evidence type="ECO:0000256" key="2">
    <source>
        <dbReference type="ARBA" id="ARBA00012483"/>
    </source>
</evidence>
<proteinExistence type="predicted"/>
<keyword evidence="6" id="KW-1185">Reference proteome</keyword>
<feature type="compositionally biased region" description="Polar residues" evidence="4">
    <location>
        <begin position="104"/>
        <end position="119"/>
    </location>
</feature>
<comment type="catalytic activity">
    <reaction evidence="1">
        <text>S-ubiquitinyl-[E2 ubiquitin-conjugating enzyme]-L-cysteine + [acceptor protein]-L-lysine = [E2 ubiquitin-conjugating enzyme]-L-cysteine + N(6)-ubiquitinyl-[acceptor protein]-L-lysine.</text>
        <dbReference type="EC" id="2.3.2.27"/>
    </reaction>
</comment>
<keyword evidence="3" id="KW-0833">Ubl conjugation pathway</keyword>
<protein>
    <recommendedName>
        <fullName evidence="2">RING-type E3 ubiquitin transferase</fullName>
        <ecNumber evidence="2">2.3.2.27</ecNumber>
    </recommendedName>
</protein>
<reference evidence="6" key="1">
    <citation type="journal article" date="2017" name="Front. Plant Sci.">
        <title>Climate Clever Clovers: New Paradigm to Reduce the Environmental Footprint of Ruminants by Breeding Low Methanogenic Forages Utilizing Haplotype Variation.</title>
        <authorList>
            <person name="Kaur P."/>
            <person name="Appels R."/>
            <person name="Bayer P.E."/>
            <person name="Keeble-Gagnere G."/>
            <person name="Wang J."/>
            <person name="Hirakawa H."/>
            <person name="Shirasawa K."/>
            <person name="Vercoe P."/>
            <person name="Stefanova K."/>
            <person name="Durmic Z."/>
            <person name="Nichols P."/>
            <person name="Revell C."/>
            <person name="Isobe S.N."/>
            <person name="Edwards D."/>
            <person name="Erskine W."/>
        </authorList>
    </citation>
    <scope>NUCLEOTIDE SEQUENCE [LARGE SCALE GENOMIC DNA]</scope>
    <source>
        <strain evidence="6">cv. Daliak</strain>
    </source>
</reference>
<dbReference type="EMBL" id="DF973175">
    <property type="protein sequence ID" value="GAU17652.1"/>
    <property type="molecule type" value="Genomic_DNA"/>
</dbReference>
<dbReference type="PANTHER" id="PTHR45647">
    <property type="entry name" value="OS02G0152300 PROTEIN"/>
    <property type="match status" value="1"/>
</dbReference>
<dbReference type="EC" id="2.3.2.27" evidence="2"/>
<feature type="region of interest" description="Disordered" evidence="4">
    <location>
        <begin position="92"/>
        <end position="125"/>
    </location>
</feature>
<sequence>MKEAVVDHSDIARGLLEYAKRNHIQTIIVGAPASYTKNVLSRSLNMRTISKRFKGYEDIATTIIKSAPDYSSVYVIAKGKVVETRPAISPLDNLDVKSPAMSPAMTTSKSENDSPSNSKIVDFEP</sequence>
<organism evidence="5 6">
    <name type="scientific">Trifolium subterraneum</name>
    <name type="common">Subterranean clover</name>
    <dbReference type="NCBI Taxonomy" id="3900"/>
    <lineage>
        <taxon>Eukaryota</taxon>
        <taxon>Viridiplantae</taxon>
        <taxon>Streptophyta</taxon>
        <taxon>Embryophyta</taxon>
        <taxon>Tracheophyta</taxon>
        <taxon>Spermatophyta</taxon>
        <taxon>Magnoliopsida</taxon>
        <taxon>eudicotyledons</taxon>
        <taxon>Gunneridae</taxon>
        <taxon>Pentapetalae</taxon>
        <taxon>rosids</taxon>
        <taxon>fabids</taxon>
        <taxon>Fabales</taxon>
        <taxon>Fabaceae</taxon>
        <taxon>Papilionoideae</taxon>
        <taxon>50 kb inversion clade</taxon>
        <taxon>NPAAA clade</taxon>
        <taxon>Hologalegina</taxon>
        <taxon>IRL clade</taxon>
        <taxon>Trifolieae</taxon>
        <taxon>Trifolium</taxon>
    </lineage>
</organism>
<dbReference type="Proteomes" id="UP000242715">
    <property type="component" value="Unassembled WGS sequence"/>
</dbReference>
<evidence type="ECO:0000313" key="5">
    <source>
        <dbReference type="EMBL" id="GAU17652.1"/>
    </source>
</evidence>
<evidence type="ECO:0000256" key="4">
    <source>
        <dbReference type="SAM" id="MobiDB-lite"/>
    </source>
</evidence>
<dbReference type="GO" id="GO:0061630">
    <property type="term" value="F:ubiquitin protein ligase activity"/>
    <property type="evidence" value="ECO:0007669"/>
    <property type="project" value="UniProtKB-EC"/>
</dbReference>
<name>A0A2Z6LNM2_TRISU</name>
<accession>A0A2Z6LNM2</accession>
<dbReference type="InterPro" id="IPR051348">
    <property type="entry name" value="U-box_ubiquitin_ligases"/>
</dbReference>
<dbReference type="AlphaFoldDB" id="A0A2Z6LNM2"/>
<evidence type="ECO:0000256" key="1">
    <source>
        <dbReference type="ARBA" id="ARBA00000900"/>
    </source>
</evidence>
<gene>
    <name evidence="5" type="ORF">TSUD_07130</name>
</gene>
<evidence type="ECO:0000256" key="3">
    <source>
        <dbReference type="ARBA" id="ARBA00022786"/>
    </source>
</evidence>
<evidence type="ECO:0000313" key="6">
    <source>
        <dbReference type="Proteomes" id="UP000242715"/>
    </source>
</evidence>
<dbReference type="PANTHER" id="PTHR45647:SF147">
    <property type="entry name" value="ADENINE NUCLEOTIDE ALPHA HYDROLASE-LIKE DOMAIN KINASE"/>
    <property type="match status" value="1"/>
</dbReference>